<evidence type="ECO:0000313" key="3">
    <source>
        <dbReference type="EMBL" id="JAG98851.1"/>
    </source>
</evidence>
<dbReference type="InterPro" id="IPR042098">
    <property type="entry name" value="TauD-like_sf"/>
</dbReference>
<proteinExistence type="predicted"/>
<dbReference type="AlphaFoldDB" id="A0A0D6R7Y0"/>
<sequence length="323" mass="36240">MVNFSEGKIPEQKLQDGFPFPKVVYPANNLQKEEMDAVTESIKGEEKAWIQRELHKCGALLFRGFGIKTAADFNAFVEALGWEEQPYDGAAPRNNVVGRVWTANEAPLDQHIFFHHEMALKKSFPSKLFFFCEVAPPEGGATAIVQSNRVARQMEDKFPDLVQQLDTKGILTCLILRKEDNLGFHLGKGWQSAFQTNDPEKVRRKVEDGGDKLQWLADGSANIITGPLPGTRAFQGYGDRKVWFNYIPAATYTNAASNLNKLLYGDGSPIPNSIMEESERVMNEECVDVKWEAGDVLLIDNLAVMHARRPSKPPRRILVAMCK</sequence>
<feature type="domain" description="TauD/TfdA-like" evidence="2">
    <location>
        <begin position="240"/>
        <end position="320"/>
    </location>
</feature>
<dbReference type="PANTHER" id="PTHR10696:SF42">
    <property type="entry name" value="OS08G0383800 PROTEIN"/>
    <property type="match status" value="1"/>
</dbReference>
<dbReference type="SUPFAM" id="SSF51197">
    <property type="entry name" value="Clavaminate synthase-like"/>
    <property type="match status" value="1"/>
</dbReference>
<reference evidence="3" key="1">
    <citation type="submission" date="2015-03" db="EMBL/GenBank/DDBJ databases">
        <title>A transcriptome of Araucaria cunninghamii, an australian fine timber species.</title>
        <authorList>
            <person name="Jing Yi C.J.Y."/>
            <person name="Yin San L.Y.S."/>
            <person name="Abdul Karim S.S."/>
            <person name="Wan Azmi N.N."/>
            <person name="Hercus R.R."/>
            <person name="Croft L.L."/>
        </authorList>
    </citation>
    <scope>NUCLEOTIDE SEQUENCE</scope>
    <source>
        <strain evidence="3">MI0301</strain>
        <tissue evidence="3">Leaf</tissue>
    </source>
</reference>
<evidence type="ECO:0000256" key="1">
    <source>
        <dbReference type="ARBA" id="ARBA00023002"/>
    </source>
</evidence>
<dbReference type="InterPro" id="IPR003819">
    <property type="entry name" value="TauD/TfdA-like"/>
</dbReference>
<evidence type="ECO:0000259" key="2">
    <source>
        <dbReference type="Pfam" id="PF02668"/>
    </source>
</evidence>
<name>A0A0D6R7Y0_ARACU</name>
<dbReference type="PANTHER" id="PTHR10696">
    <property type="entry name" value="GAMMA-BUTYROBETAINE HYDROXYLASE-RELATED"/>
    <property type="match status" value="1"/>
</dbReference>
<organism evidence="3">
    <name type="scientific">Araucaria cunninghamii</name>
    <name type="common">Hoop pine</name>
    <name type="synonym">Moreton Bay pine</name>
    <dbReference type="NCBI Taxonomy" id="56994"/>
    <lineage>
        <taxon>Eukaryota</taxon>
        <taxon>Viridiplantae</taxon>
        <taxon>Streptophyta</taxon>
        <taxon>Embryophyta</taxon>
        <taxon>Tracheophyta</taxon>
        <taxon>Spermatophyta</taxon>
        <taxon>Pinopsida</taxon>
        <taxon>Pinidae</taxon>
        <taxon>Conifers II</taxon>
        <taxon>Araucariales</taxon>
        <taxon>Araucariaceae</taxon>
        <taxon>Araucaria</taxon>
    </lineage>
</organism>
<dbReference type="GO" id="GO:0016491">
    <property type="term" value="F:oxidoreductase activity"/>
    <property type="evidence" value="ECO:0007669"/>
    <property type="project" value="UniProtKB-KW"/>
</dbReference>
<dbReference type="EMBL" id="GCKF01017295">
    <property type="protein sequence ID" value="JAG98851.1"/>
    <property type="molecule type" value="Transcribed_RNA"/>
</dbReference>
<protein>
    <recommendedName>
        <fullName evidence="2">TauD/TfdA-like domain-containing protein</fullName>
    </recommendedName>
</protein>
<keyword evidence="1" id="KW-0560">Oxidoreductase</keyword>
<feature type="domain" description="TauD/TfdA-like" evidence="2">
    <location>
        <begin position="41"/>
        <end position="167"/>
    </location>
</feature>
<dbReference type="Gene3D" id="3.60.130.10">
    <property type="entry name" value="Clavaminate synthase-like"/>
    <property type="match status" value="1"/>
</dbReference>
<dbReference type="InterPro" id="IPR050411">
    <property type="entry name" value="AlphaKG_dependent_hydroxylases"/>
</dbReference>
<accession>A0A0D6R7Y0</accession>
<dbReference type="FunFam" id="3.60.130.10:FF:000006">
    <property type="entry name" value="Clavaminate synthase-like protein At3g21360"/>
    <property type="match status" value="1"/>
</dbReference>
<dbReference type="Pfam" id="PF02668">
    <property type="entry name" value="TauD"/>
    <property type="match status" value="2"/>
</dbReference>